<feature type="transmembrane region" description="Helical" evidence="1">
    <location>
        <begin position="145"/>
        <end position="178"/>
    </location>
</feature>
<accession>A0A553GYE8</accession>
<feature type="transmembrane region" description="Helical" evidence="1">
    <location>
        <begin position="341"/>
        <end position="363"/>
    </location>
</feature>
<feature type="transmembrane region" description="Helical" evidence="1">
    <location>
        <begin position="106"/>
        <end position="125"/>
    </location>
</feature>
<dbReference type="Proteomes" id="UP000315235">
    <property type="component" value="Unassembled WGS sequence"/>
</dbReference>
<dbReference type="EMBL" id="VJOY01000008">
    <property type="protein sequence ID" value="TRX74509.1"/>
    <property type="molecule type" value="Genomic_DNA"/>
</dbReference>
<feature type="transmembrane region" description="Helical" evidence="1">
    <location>
        <begin position="429"/>
        <end position="449"/>
    </location>
</feature>
<dbReference type="PANTHER" id="PTHR34219">
    <property type="entry name" value="IRON-REGULATED INNER MEMBRANE PROTEIN-RELATED"/>
    <property type="match status" value="1"/>
</dbReference>
<sequence>MVLFSGAWSLGYASLQDWAQPPAGAAADLLPLERLLARATGQTAGLDELSLILPSAARPTLDICTGREGCPWRLDARDGRPLDTLSALDLPRRLHKTAFMGFPGRVLVSLFGLLLLVMVLSGLLLQRRRLASLVRLRGAGRARVLHGLLGGWSLPWLVLFGVTGALSGLGALGTLLLAPVVYPQQPQRVFAELMAPLPPPARGEPAAQRVDLDELLRRDAARVPGFLPREVRLHHAGDAGASVEIAGFTLGVPSTPLFERHLYRADGTWLTDATARSRGAWVRAFIAVQPLHFARYDWLGGWSGLLAGLHLAMGLAACALVASGLWLWLQRRQGERRARWLARLALGLDGGLLLATAGLLLAVQLQVRGWLPDAVPGRVFLGLWGASLALPWCVPLRSCCRAGAALTALACMLAAASHLLAQAGQGGAVAWPVDLSLLLAGLACTGLAWRTGHSPGAASPFSIPVGDRHA</sequence>
<dbReference type="PANTHER" id="PTHR34219:SF3">
    <property type="entry name" value="BLL7967 PROTEIN"/>
    <property type="match status" value="1"/>
</dbReference>
<evidence type="ECO:0000256" key="1">
    <source>
        <dbReference type="SAM" id="Phobius"/>
    </source>
</evidence>
<keyword evidence="1" id="KW-0472">Membrane</keyword>
<comment type="caution">
    <text evidence="2">The sequence shown here is derived from an EMBL/GenBank/DDBJ whole genome shotgun (WGS) entry which is preliminary data.</text>
</comment>
<reference evidence="2 3" key="1">
    <citation type="submission" date="2019-07" db="EMBL/GenBank/DDBJ databases">
        <title>Pseudomonas mangiferae sp. nov., isolated from bark of mango tree in Thailand.</title>
        <authorList>
            <person name="Srisuk N."/>
            <person name="Anurat P."/>
        </authorList>
    </citation>
    <scope>NUCLEOTIDE SEQUENCE [LARGE SCALE GENOMIC DNA]</scope>
    <source>
        <strain evidence="2 3">DMKU_BBB3-04</strain>
    </source>
</reference>
<organism evidence="2 3">
    <name type="scientific">Pseudomonas mangiferae</name>
    <dbReference type="NCBI Taxonomy" id="2593654"/>
    <lineage>
        <taxon>Bacteria</taxon>
        <taxon>Pseudomonadati</taxon>
        <taxon>Pseudomonadota</taxon>
        <taxon>Gammaproteobacteria</taxon>
        <taxon>Pseudomonadales</taxon>
        <taxon>Pseudomonadaceae</taxon>
        <taxon>Pseudomonas</taxon>
    </lineage>
</organism>
<dbReference type="Pfam" id="PF03929">
    <property type="entry name" value="PepSY_TM"/>
    <property type="match status" value="1"/>
</dbReference>
<proteinExistence type="predicted"/>
<keyword evidence="1" id="KW-0812">Transmembrane</keyword>
<protein>
    <submittedName>
        <fullName evidence="2">PepSY domain-containing protein</fullName>
    </submittedName>
</protein>
<feature type="transmembrane region" description="Helical" evidence="1">
    <location>
        <begin position="375"/>
        <end position="395"/>
    </location>
</feature>
<feature type="transmembrane region" description="Helical" evidence="1">
    <location>
        <begin position="402"/>
        <end position="423"/>
    </location>
</feature>
<evidence type="ECO:0000313" key="3">
    <source>
        <dbReference type="Proteomes" id="UP000315235"/>
    </source>
</evidence>
<dbReference type="AlphaFoldDB" id="A0A553GYE8"/>
<evidence type="ECO:0000313" key="2">
    <source>
        <dbReference type="EMBL" id="TRX74509.1"/>
    </source>
</evidence>
<keyword evidence="3" id="KW-1185">Reference proteome</keyword>
<feature type="transmembrane region" description="Helical" evidence="1">
    <location>
        <begin position="305"/>
        <end position="329"/>
    </location>
</feature>
<keyword evidence="1" id="KW-1133">Transmembrane helix</keyword>
<name>A0A553GYE8_9PSED</name>
<dbReference type="InterPro" id="IPR005625">
    <property type="entry name" value="PepSY-ass_TM"/>
</dbReference>
<dbReference type="OrthoDB" id="9033043at2"/>
<gene>
    <name evidence="2" type="ORF">FM069_13155</name>
</gene>